<dbReference type="PANTHER" id="PTHR46268">
    <property type="entry name" value="STRESS RESPONSE PROTEIN NHAX"/>
    <property type="match status" value="1"/>
</dbReference>
<accession>A0A3L8QY00</accession>
<feature type="transmembrane region" description="Helical" evidence="2">
    <location>
        <begin position="111"/>
        <end position="135"/>
    </location>
</feature>
<protein>
    <recommendedName>
        <fullName evidence="3">UspA domain-containing protein</fullName>
    </recommendedName>
</protein>
<dbReference type="InterPro" id="IPR006015">
    <property type="entry name" value="Universal_stress_UspA"/>
</dbReference>
<sequence length="292" mass="30916">MSHPITAGVDGSPESLAAADWAAREAQCRRAPLRLIHAWMLPPQTARTAQAPEMRKLWAQEALEYAKARLLADYSGVPVSTELVSETAVEALVARGADSEMLVLGSHGRGAVGGFLLGSVGLHVLALSTSPVVMVRRYGRKRAGLGTGDVVVGIQDPPESAAPIEFAFATAAAHGTGVRAVRAWAPVPVFAHGPRSRRLLDETRGTDAGERERQRLAEAVGLWREKYHDVPVTERVEHGHATEVLLGAAAQAGLMVVGRPAHRPAVGPRLGHVAHALLHHAACPIAVVPHDP</sequence>
<dbReference type="Pfam" id="PF00582">
    <property type="entry name" value="Usp"/>
    <property type="match status" value="2"/>
</dbReference>
<evidence type="ECO:0000256" key="2">
    <source>
        <dbReference type="SAM" id="Phobius"/>
    </source>
</evidence>
<keyword evidence="2" id="KW-0812">Transmembrane</keyword>
<dbReference type="Proteomes" id="UP000281594">
    <property type="component" value="Unassembled WGS sequence"/>
</dbReference>
<keyword evidence="2" id="KW-0472">Membrane</keyword>
<dbReference type="InterPro" id="IPR014729">
    <property type="entry name" value="Rossmann-like_a/b/a_fold"/>
</dbReference>
<gene>
    <name evidence="4" type="ORF">D3C57_146510</name>
</gene>
<dbReference type="SUPFAM" id="SSF52402">
    <property type="entry name" value="Adenine nucleotide alpha hydrolases-like"/>
    <property type="match status" value="2"/>
</dbReference>
<dbReference type="EMBL" id="QYCY01000004">
    <property type="protein sequence ID" value="RLV72147.1"/>
    <property type="molecule type" value="Genomic_DNA"/>
</dbReference>
<dbReference type="AlphaFoldDB" id="A0A3L8QY00"/>
<evidence type="ECO:0000259" key="3">
    <source>
        <dbReference type="Pfam" id="PF00582"/>
    </source>
</evidence>
<feature type="domain" description="UspA" evidence="3">
    <location>
        <begin position="150"/>
        <end position="289"/>
    </location>
</feature>
<keyword evidence="2" id="KW-1133">Transmembrane helix</keyword>
<name>A0A3L8QY00_STRRN</name>
<dbReference type="PANTHER" id="PTHR46268:SF6">
    <property type="entry name" value="UNIVERSAL STRESS PROTEIN UP12"/>
    <property type="match status" value="1"/>
</dbReference>
<evidence type="ECO:0000256" key="1">
    <source>
        <dbReference type="ARBA" id="ARBA00008791"/>
    </source>
</evidence>
<feature type="domain" description="UspA" evidence="3">
    <location>
        <begin position="1"/>
        <end position="136"/>
    </location>
</feature>
<evidence type="ECO:0000313" key="5">
    <source>
        <dbReference type="Proteomes" id="UP000281594"/>
    </source>
</evidence>
<dbReference type="InterPro" id="IPR006016">
    <property type="entry name" value="UspA"/>
</dbReference>
<comment type="caution">
    <text evidence="4">The sequence shown here is derived from an EMBL/GenBank/DDBJ whole genome shotgun (WGS) entry which is preliminary data.</text>
</comment>
<proteinExistence type="inferred from homology"/>
<dbReference type="RefSeq" id="WP_121826479.1">
    <property type="nucleotide sequence ID" value="NC_022785.1"/>
</dbReference>
<organism evidence="4 5">
    <name type="scientific">Streptomyces rapamycinicus (strain ATCC 29253 / DSM 41530 / NRRL 5491 / AYB-994)</name>
    <name type="common">Streptomyces hygroscopicus (strain ATCC 29253)</name>
    <dbReference type="NCBI Taxonomy" id="1343740"/>
    <lineage>
        <taxon>Bacteria</taxon>
        <taxon>Bacillati</taxon>
        <taxon>Actinomycetota</taxon>
        <taxon>Actinomycetes</taxon>
        <taxon>Kitasatosporales</taxon>
        <taxon>Streptomycetaceae</taxon>
        <taxon>Streptomyces</taxon>
        <taxon>Streptomyces violaceusniger group</taxon>
    </lineage>
</organism>
<dbReference type="Gene3D" id="3.40.50.620">
    <property type="entry name" value="HUPs"/>
    <property type="match status" value="2"/>
</dbReference>
<dbReference type="STRING" id="1343740.M271_48275"/>
<reference evidence="4 5" key="1">
    <citation type="journal article" date="2018" name="J. Biol. Chem.">
        <title>Discovery of the actinoplanic acid pathway in Streptomyces rapamycinicus reveals a genetically conserved synergism with rapamycin.</title>
        <authorList>
            <person name="Mrak P."/>
            <person name="Krastel P."/>
            <person name="Pivk Lukancic P."/>
            <person name="Tao J."/>
            <person name="Pistorius D."/>
            <person name="Moore C.M."/>
        </authorList>
    </citation>
    <scope>NUCLEOTIDE SEQUENCE [LARGE SCALE GENOMIC DNA]</scope>
    <source>
        <strain evidence="4 5">NRRL 5491</strain>
    </source>
</reference>
<evidence type="ECO:0000313" key="4">
    <source>
        <dbReference type="EMBL" id="RLV72147.1"/>
    </source>
</evidence>
<comment type="similarity">
    <text evidence="1">Belongs to the universal stress protein A family.</text>
</comment>
<dbReference type="PRINTS" id="PR01438">
    <property type="entry name" value="UNVRSLSTRESS"/>
</dbReference>